<sequence length="118" mass="13205">MSSPLETVIKLIQNGLNYEKLLELSENEKMKAHENEVQAIEFLISSIPRHYPENKPFVGLYEESRSISNSSAVFNSLNQGPLVNSGVIIIVCKITFKMGSLTTHLMRTITPSLTIIMP</sequence>
<evidence type="ECO:0000313" key="2">
    <source>
        <dbReference type="Proteomes" id="UP001146793"/>
    </source>
</evidence>
<proteinExistence type="predicted"/>
<dbReference type="Proteomes" id="UP001146793">
    <property type="component" value="Unassembled WGS sequence"/>
</dbReference>
<dbReference type="AlphaFoldDB" id="A0AAV7YYM0"/>
<dbReference type="EMBL" id="JANTQA010000042">
    <property type="protein sequence ID" value="KAJ3434926.1"/>
    <property type="molecule type" value="Genomic_DNA"/>
</dbReference>
<organism evidence="1 2">
    <name type="scientific">Anaeramoeba flamelloides</name>
    <dbReference type="NCBI Taxonomy" id="1746091"/>
    <lineage>
        <taxon>Eukaryota</taxon>
        <taxon>Metamonada</taxon>
        <taxon>Anaeramoebidae</taxon>
        <taxon>Anaeramoeba</taxon>
    </lineage>
</organism>
<evidence type="ECO:0000313" key="1">
    <source>
        <dbReference type="EMBL" id="KAJ3434926.1"/>
    </source>
</evidence>
<reference evidence="1" key="1">
    <citation type="submission" date="2022-08" db="EMBL/GenBank/DDBJ databases">
        <title>Novel sulphate-reducing endosymbionts in the free-living metamonad Anaeramoeba.</title>
        <authorList>
            <person name="Jerlstrom-Hultqvist J."/>
            <person name="Cepicka I."/>
            <person name="Gallot-Lavallee L."/>
            <person name="Salas-Leiva D."/>
            <person name="Curtis B.A."/>
            <person name="Zahonova K."/>
            <person name="Pipaliya S."/>
            <person name="Dacks J."/>
            <person name="Roger A.J."/>
        </authorList>
    </citation>
    <scope>NUCLEOTIDE SEQUENCE</scope>
    <source>
        <strain evidence="1">Busselton2</strain>
    </source>
</reference>
<protein>
    <submittedName>
        <fullName evidence="1">Uncharacterized protein</fullName>
    </submittedName>
</protein>
<accession>A0AAV7YYM0</accession>
<comment type="caution">
    <text evidence="1">The sequence shown here is derived from an EMBL/GenBank/DDBJ whole genome shotgun (WGS) entry which is preliminary data.</text>
</comment>
<gene>
    <name evidence="1" type="ORF">M0812_02053</name>
</gene>
<name>A0AAV7YYM0_9EUKA</name>